<dbReference type="InterPro" id="IPR036653">
    <property type="entry name" value="CinA-like_C"/>
</dbReference>
<dbReference type="Proteomes" id="UP000480178">
    <property type="component" value="Chromosome"/>
</dbReference>
<dbReference type="Pfam" id="PF00994">
    <property type="entry name" value="MoCF_biosynth"/>
    <property type="match status" value="1"/>
</dbReference>
<dbReference type="InterPro" id="IPR041424">
    <property type="entry name" value="CinA_KH"/>
</dbReference>
<dbReference type="SMART" id="SM00852">
    <property type="entry name" value="MoCF_biosynth"/>
    <property type="match status" value="1"/>
</dbReference>
<evidence type="ECO:0000313" key="3">
    <source>
        <dbReference type="EMBL" id="QHT68294.1"/>
    </source>
</evidence>
<dbReference type="Gene3D" id="3.90.950.20">
    <property type="entry name" value="CinA-like"/>
    <property type="match status" value="1"/>
</dbReference>
<dbReference type="SUPFAM" id="SSF142433">
    <property type="entry name" value="CinA-like"/>
    <property type="match status" value="1"/>
</dbReference>
<keyword evidence="4" id="KW-1185">Reference proteome</keyword>
<dbReference type="InterPro" id="IPR050101">
    <property type="entry name" value="CinA"/>
</dbReference>
<dbReference type="PANTHER" id="PTHR13939:SF0">
    <property type="entry name" value="NMN AMIDOHYDROLASE-LIKE PROTEIN YFAY"/>
    <property type="match status" value="1"/>
</dbReference>
<comment type="similarity">
    <text evidence="1">Belongs to the CinA family.</text>
</comment>
<dbReference type="NCBIfam" id="NF001813">
    <property type="entry name" value="PRK00549.1"/>
    <property type="match status" value="1"/>
</dbReference>
<dbReference type="InterPro" id="IPR001453">
    <property type="entry name" value="MoaB/Mog_dom"/>
</dbReference>
<protein>
    <recommendedName>
        <fullName evidence="1">CinA-like protein</fullName>
    </recommendedName>
</protein>
<evidence type="ECO:0000313" key="4">
    <source>
        <dbReference type="Proteomes" id="UP000480178"/>
    </source>
</evidence>
<proteinExistence type="inferred from homology"/>
<sequence length="417" mass="45968">MKEILAEVITIGDEILYGQITDTNTQWISAELDKIGVKTVRKSSVGDQRARILEILQEAESRADIIIITGGLGPTKDDLTKHILAEYFNSGLTIHQQALEDVTAFFRNRGKELTEINRKQAELPDNCTFISNKRGTAPGMWFEKNGKVFVSMPGVPHEMKAMMSDPILGKLQQYFRTPVIYHKMIKTVAIGESVLATKIEQWEDNLPSHIKLAYLPTTGQVRLRLTATGENAEILQNQVQQQIEVLKTLVTEYIYGYDEDTLETIVGNLLVSQQKTIAIAESCSVGYVTYSIGQIPGCSRYLMGSIVAYHNQAKINQLGVKAETLSAYGAVSEETAREMAENVRSVFSTSVGVASTGIAGPDGGTTEKPVGTVWIAYADETQTVAKKLQLGTDRMLTIQLTALHVLNLIRQTLGIQQ</sequence>
<name>A0A6C0GKE5_9BACT</name>
<dbReference type="Pfam" id="PF02464">
    <property type="entry name" value="CinA"/>
    <property type="match status" value="1"/>
</dbReference>
<dbReference type="HAMAP" id="MF_00226_B">
    <property type="entry name" value="CinA_B"/>
    <property type="match status" value="1"/>
</dbReference>
<dbReference type="InterPro" id="IPR008136">
    <property type="entry name" value="CinA_C"/>
</dbReference>
<dbReference type="InterPro" id="IPR008135">
    <property type="entry name" value="Competence-induced_CinA"/>
</dbReference>
<dbReference type="RefSeq" id="WP_162444308.1">
    <property type="nucleotide sequence ID" value="NZ_CP048222.1"/>
</dbReference>
<organism evidence="3 4">
    <name type="scientific">Rhodocytophaga rosea</name>
    <dbReference type="NCBI Taxonomy" id="2704465"/>
    <lineage>
        <taxon>Bacteria</taxon>
        <taxon>Pseudomonadati</taxon>
        <taxon>Bacteroidota</taxon>
        <taxon>Cytophagia</taxon>
        <taxon>Cytophagales</taxon>
        <taxon>Rhodocytophagaceae</taxon>
        <taxon>Rhodocytophaga</taxon>
    </lineage>
</organism>
<dbReference type="SUPFAM" id="SSF53218">
    <property type="entry name" value="Molybdenum cofactor biosynthesis proteins"/>
    <property type="match status" value="1"/>
</dbReference>
<dbReference type="InterPro" id="IPR036425">
    <property type="entry name" value="MoaB/Mog-like_dom_sf"/>
</dbReference>
<feature type="domain" description="MoaB/Mog" evidence="2">
    <location>
        <begin position="7"/>
        <end position="174"/>
    </location>
</feature>
<dbReference type="Pfam" id="PF18146">
    <property type="entry name" value="CinA_KH"/>
    <property type="match status" value="1"/>
</dbReference>
<gene>
    <name evidence="3" type="ORF">GXP67_17435</name>
</gene>
<reference evidence="3 4" key="1">
    <citation type="submission" date="2020-01" db="EMBL/GenBank/DDBJ databases">
        <authorList>
            <person name="Kim M.K."/>
        </authorList>
    </citation>
    <scope>NUCLEOTIDE SEQUENCE [LARGE SCALE GENOMIC DNA]</scope>
    <source>
        <strain evidence="3 4">172606-1</strain>
    </source>
</reference>
<dbReference type="NCBIfam" id="TIGR00199">
    <property type="entry name" value="PncC_domain"/>
    <property type="match status" value="1"/>
</dbReference>
<evidence type="ECO:0000256" key="1">
    <source>
        <dbReference type="HAMAP-Rule" id="MF_00226"/>
    </source>
</evidence>
<dbReference type="NCBIfam" id="TIGR00177">
    <property type="entry name" value="molyb_syn"/>
    <property type="match status" value="1"/>
</dbReference>
<accession>A0A6C0GKE5</accession>
<dbReference type="NCBIfam" id="TIGR00200">
    <property type="entry name" value="cinA_nterm"/>
    <property type="match status" value="1"/>
</dbReference>
<evidence type="ECO:0000259" key="2">
    <source>
        <dbReference type="SMART" id="SM00852"/>
    </source>
</evidence>
<dbReference type="EMBL" id="CP048222">
    <property type="protein sequence ID" value="QHT68294.1"/>
    <property type="molecule type" value="Genomic_DNA"/>
</dbReference>
<dbReference type="PANTHER" id="PTHR13939">
    <property type="entry name" value="NICOTINAMIDE-NUCLEOTIDE AMIDOHYDROLASE PNCC"/>
    <property type="match status" value="1"/>
</dbReference>
<dbReference type="CDD" id="cd00885">
    <property type="entry name" value="cinA"/>
    <property type="match status" value="1"/>
</dbReference>
<dbReference type="AlphaFoldDB" id="A0A6C0GKE5"/>
<dbReference type="KEGG" id="rhoz:GXP67_17435"/>
<dbReference type="Gene3D" id="3.40.980.10">
    <property type="entry name" value="MoaB/Mog-like domain"/>
    <property type="match status" value="1"/>
</dbReference>
<dbReference type="PIRSF" id="PIRSF006728">
    <property type="entry name" value="CinA"/>
    <property type="match status" value="1"/>
</dbReference>
<dbReference type="Gene3D" id="3.30.70.2860">
    <property type="match status" value="1"/>
</dbReference>